<comment type="caution">
    <text evidence="3">The sequence shown here is derived from an EMBL/GenBank/DDBJ whole genome shotgun (WGS) entry which is preliminary data.</text>
</comment>
<dbReference type="InterPro" id="IPR012914">
    <property type="entry name" value="PucR_dom"/>
</dbReference>
<sequence>MIYTVSDFLNSYAESVRLIAGKGGLSRAIGQVGILDYELMPGLKTRYQRVNFEPDQLVLSTFLYARDDPWLIGEAIKYLVGRGVSGLVIKNVLHLEIPDSAVRYANARDFPLFVTSGDGFFFDTVIAQVDRRVTELADASFAQNELDIMTQDDTPPQRVREHALRLNPSFGEEHVVIYIAEPLSQAGFAQALSRYYESKLSGLRNLFAPYGEGLLYVTSGDSDAISNRGQVDDMVSVLRAGVLDHEVSASVGISETHFDLGEMDHAVLEARRSALVARRRGGGTVRYADLGVLRVLLPCADRPEMRDFASDVLEPLRSHDAETGSDLMGTLAAYCDAGCSIEGAARALDQHPNTVRYRLDKVAKVTGLSYKVREQMEQLSVAHKIELARKLLRE</sequence>
<dbReference type="Gene3D" id="1.10.10.2840">
    <property type="entry name" value="PucR C-terminal helix-turn-helix domain"/>
    <property type="match status" value="1"/>
</dbReference>
<organism evidence="3 4">
    <name type="scientific">Olsenella porci</name>
    <dbReference type="NCBI Taxonomy" id="2652279"/>
    <lineage>
        <taxon>Bacteria</taxon>
        <taxon>Bacillati</taxon>
        <taxon>Actinomycetota</taxon>
        <taxon>Coriobacteriia</taxon>
        <taxon>Coriobacteriales</taxon>
        <taxon>Atopobiaceae</taxon>
        <taxon>Olsenella</taxon>
    </lineage>
</organism>
<accession>A0A6N7XK13</accession>
<evidence type="ECO:0000313" key="3">
    <source>
        <dbReference type="EMBL" id="MST71558.1"/>
    </source>
</evidence>
<dbReference type="Pfam" id="PF07905">
    <property type="entry name" value="PucR"/>
    <property type="match status" value="1"/>
</dbReference>
<dbReference type="RefSeq" id="WP_154433330.1">
    <property type="nucleotide sequence ID" value="NZ_VUNC01000001.1"/>
</dbReference>
<dbReference type="InterPro" id="IPR051448">
    <property type="entry name" value="CdaR-like_regulators"/>
</dbReference>
<feature type="domain" description="PucR C-terminal helix-turn-helix" evidence="2">
    <location>
        <begin position="327"/>
        <end position="384"/>
    </location>
</feature>
<proteinExistence type="predicted"/>
<keyword evidence="4" id="KW-1185">Reference proteome</keyword>
<reference evidence="3 4" key="1">
    <citation type="submission" date="2019-08" db="EMBL/GenBank/DDBJ databases">
        <title>In-depth cultivation of the pig gut microbiome towards novel bacterial diversity and tailored functional studies.</title>
        <authorList>
            <person name="Wylensek D."/>
            <person name="Hitch T.C.A."/>
            <person name="Clavel T."/>
        </authorList>
    </citation>
    <scope>NUCLEOTIDE SEQUENCE [LARGE SCALE GENOMIC DNA]</scope>
    <source>
        <strain evidence="3 4">CA-Schmier-601-WT-1</strain>
    </source>
</reference>
<evidence type="ECO:0000313" key="4">
    <source>
        <dbReference type="Proteomes" id="UP000469325"/>
    </source>
</evidence>
<dbReference type="AlphaFoldDB" id="A0A6N7XK13"/>
<protein>
    <submittedName>
        <fullName evidence="3">PucR family transcriptional regulator</fullName>
    </submittedName>
</protein>
<dbReference type="PANTHER" id="PTHR33744:SF7">
    <property type="entry name" value="PUCR FAMILY TRANSCRIPTIONAL REGULATOR"/>
    <property type="match status" value="1"/>
</dbReference>
<name>A0A6N7XK13_9ACTN</name>
<dbReference type="Proteomes" id="UP000469325">
    <property type="component" value="Unassembled WGS sequence"/>
</dbReference>
<dbReference type="InterPro" id="IPR025736">
    <property type="entry name" value="PucR_C-HTH_dom"/>
</dbReference>
<evidence type="ECO:0000259" key="2">
    <source>
        <dbReference type="Pfam" id="PF13556"/>
    </source>
</evidence>
<evidence type="ECO:0000259" key="1">
    <source>
        <dbReference type="Pfam" id="PF07905"/>
    </source>
</evidence>
<dbReference type="PANTHER" id="PTHR33744">
    <property type="entry name" value="CARBOHYDRATE DIACID REGULATOR"/>
    <property type="match status" value="1"/>
</dbReference>
<feature type="domain" description="Purine catabolism PurC-like" evidence="1">
    <location>
        <begin position="14"/>
        <end position="128"/>
    </location>
</feature>
<dbReference type="EMBL" id="VUNC01000001">
    <property type="protein sequence ID" value="MST71558.1"/>
    <property type="molecule type" value="Genomic_DNA"/>
</dbReference>
<gene>
    <name evidence="3" type="ORF">FYJ68_00240</name>
</gene>
<dbReference type="InterPro" id="IPR042070">
    <property type="entry name" value="PucR_C-HTH_sf"/>
</dbReference>
<dbReference type="Pfam" id="PF13556">
    <property type="entry name" value="HTH_30"/>
    <property type="match status" value="1"/>
</dbReference>